<evidence type="ECO:0000256" key="14">
    <source>
        <dbReference type="SAM" id="Phobius"/>
    </source>
</evidence>
<dbReference type="InterPro" id="IPR036097">
    <property type="entry name" value="HisK_dim/P_sf"/>
</dbReference>
<evidence type="ECO:0000256" key="7">
    <source>
        <dbReference type="ARBA" id="ARBA00022692"/>
    </source>
</evidence>
<dbReference type="InterPro" id="IPR005467">
    <property type="entry name" value="His_kinase_dom"/>
</dbReference>
<protein>
    <recommendedName>
        <fullName evidence="3">histidine kinase</fullName>
        <ecNumber evidence="3">2.7.13.3</ecNumber>
    </recommendedName>
</protein>
<dbReference type="Gene3D" id="3.30.565.10">
    <property type="entry name" value="Histidine kinase-like ATPase, C-terminal domain"/>
    <property type="match status" value="1"/>
</dbReference>
<evidence type="ECO:0000256" key="2">
    <source>
        <dbReference type="ARBA" id="ARBA00004651"/>
    </source>
</evidence>
<keyword evidence="16" id="KW-0407">Ion channel</keyword>
<dbReference type="InterPro" id="IPR003594">
    <property type="entry name" value="HATPase_dom"/>
</dbReference>
<evidence type="ECO:0000256" key="11">
    <source>
        <dbReference type="ARBA" id="ARBA00022989"/>
    </source>
</evidence>
<dbReference type="EC" id="2.7.13.3" evidence="3"/>
<proteinExistence type="predicted"/>
<keyword evidence="9 16" id="KW-0418">Kinase</keyword>
<keyword evidence="4" id="KW-1003">Cell membrane</keyword>
<evidence type="ECO:0000256" key="6">
    <source>
        <dbReference type="ARBA" id="ARBA00022679"/>
    </source>
</evidence>
<keyword evidence="6 16" id="KW-0808">Transferase</keyword>
<dbReference type="GO" id="GO:0034220">
    <property type="term" value="P:monoatomic ion transmembrane transport"/>
    <property type="evidence" value="ECO:0007669"/>
    <property type="project" value="UniProtKB-KW"/>
</dbReference>
<gene>
    <name evidence="16" type="ORF">MNB_SV-15-245</name>
</gene>
<organism evidence="16">
    <name type="scientific">hydrothermal vent metagenome</name>
    <dbReference type="NCBI Taxonomy" id="652676"/>
    <lineage>
        <taxon>unclassified sequences</taxon>
        <taxon>metagenomes</taxon>
        <taxon>ecological metagenomes</taxon>
    </lineage>
</organism>
<dbReference type="InterPro" id="IPR036890">
    <property type="entry name" value="HATPase_C_sf"/>
</dbReference>
<dbReference type="SUPFAM" id="SSF47384">
    <property type="entry name" value="Homodimeric domain of signal transducing histidine kinase"/>
    <property type="match status" value="1"/>
</dbReference>
<dbReference type="PANTHER" id="PTHR45528">
    <property type="entry name" value="SENSOR HISTIDINE KINASE CPXA"/>
    <property type="match status" value="1"/>
</dbReference>
<dbReference type="EMBL" id="FRYL01000005">
    <property type="protein sequence ID" value="SHO80347.1"/>
    <property type="molecule type" value="Genomic_DNA"/>
</dbReference>
<keyword evidence="8" id="KW-0547">Nucleotide-binding</keyword>
<accession>A0A1W1EHM2</accession>
<dbReference type="Gene3D" id="1.10.287.130">
    <property type="match status" value="1"/>
</dbReference>
<evidence type="ECO:0000259" key="15">
    <source>
        <dbReference type="PROSITE" id="PS50109"/>
    </source>
</evidence>
<dbReference type="Pfam" id="PF02518">
    <property type="entry name" value="HATPase_c"/>
    <property type="match status" value="1"/>
</dbReference>
<evidence type="ECO:0000256" key="12">
    <source>
        <dbReference type="ARBA" id="ARBA00023012"/>
    </source>
</evidence>
<dbReference type="InterPro" id="IPR050398">
    <property type="entry name" value="HssS/ArlS-like"/>
</dbReference>
<keyword evidence="5" id="KW-0597">Phosphoprotein</keyword>
<evidence type="ECO:0000256" key="3">
    <source>
        <dbReference type="ARBA" id="ARBA00012438"/>
    </source>
</evidence>
<keyword evidence="7 14" id="KW-0812">Transmembrane</keyword>
<dbReference type="GO" id="GO:0000155">
    <property type="term" value="F:phosphorelay sensor kinase activity"/>
    <property type="evidence" value="ECO:0007669"/>
    <property type="project" value="InterPro"/>
</dbReference>
<keyword evidence="11 14" id="KW-1133">Transmembrane helix</keyword>
<evidence type="ECO:0000256" key="10">
    <source>
        <dbReference type="ARBA" id="ARBA00022840"/>
    </source>
</evidence>
<keyword evidence="16" id="KW-0406">Ion transport</keyword>
<sequence length="302" mass="35384">MKNYSITLDENSTTYNIDIIDKNDKNIYELYFEKDYLYILTPLSLDNSSFMKILYPKKSYLLKVDKIHHHIIINLILLTLINLIIALLFSLYSLNPLRKSLLMLQEFMRDIIHDLNTPISSIMINLKMISKRSEEIEMIEQSVKMLASLHKNLDSYTSSPILLKERVSLKEIIINQSNFFISIYDYLDWNIAIEDNIEIDSNYSAMERIIYNLLNNACKYNKTDGFIKIILNQKELIIINDSYGIKNPHKIFDRFYKESDRGLGIGLHIVSKLAEELNIDINLKVEDKVVKITLLLNEVTFK</sequence>
<dbReference type="AlphaFoldDB" id="A0A1W1EHM2"/>
<evidence type="ECO:0000256" key="9">
    <source>
        <dbReference type="ARBA" id="ARBA00022777"/>
    </source>
</evidence>
<dbReference type="SMART" id="SM00387">
    <property type="entry name" value="HATPase_c"/>
    <property type="match status" value="1"/>
</dbReference>
<reference evidence="16" key="1">
    <citation type="submission" date="2016-10" db="EMBL/GenBank/DDBJ databases">
        <authorList>
            <person name="de Groot N.N."/>
        </authorList>
    </citation>
    <scope>NUCLEOTIDE SEQUENCE</scope>
</reference>
<keyword evidence="10" id="KW-0067">ATP-binding</keyword>
<evidence type="ECO:0000256" key="1">
    <source>
        <dbReference type="ARBA" id="ARBA00000085"/>
    </source>
</evidence>
<dbReference type="Pfam" id="PF00512">
    <property type="entry name" value="HisKA"/>
    <property type="match status" value="1"/>
</dbReference>
<feature type="transmembrane region" description="Helical" evidence="14">
    <location>
        <begin position="71"/>
        <end position="94"/>
    </location>
</feature>
<keyword evidence="16" id="KW-0813">Transport</keyword>
<dbReference type="SUPFAM" id="SSF55874">
    <property type="entry name" value="ATPase domain of HSP90 chaperone/DNA topoisomerase II/histidine kinase"/>
    <property type="match status" value="1"/>
</dbReference>
<dbReference type="InterPro" id="IPR003661">
    <property type="entry name" value="HisK_dim/P_dom"/>
</dbReference>
<keyword evidence="12" id="KW-0902">Two-component regulatory system</keyword>
<dbReference type="GO" id="GO:0005524">
    <property type="term" value="F:ATP binding"/>
    <property type="evidence" value="ECO:0007669"/>
    <property type="project" value="UniProtKB-KW"/>
</dbReference>
<dbReference type="GO" id="GO:0005886">
    <property type="term" value="C:plasma membrane"/>
    <property type="evidence" value="ECO:0007669"/>
    <property type="project" value="UniProtKB-SubCell"/>
</dbReference>
<evidence type="ECO:0000256" key="4">
    <source>
        <dbReference type="ARBA" id="ARBA00022475"/>
    </source>
</evidence>
<evidence type="ECO:0000256" key="8">
    <source>
        <dbReference type="ARBA" id="ARBA00022741"/>
    </source>
</evidence>
<keyword evidence="13 14" id="KW-0472">Membrane</keyword>
<feature type="domain" description="Histidine kinase" evidence="15">
    <location>
        <begin position="110"/>
        <end position="300"/>
    </location>
</feature>
<evidence type="ECO:0000313" key="16">
    <source>
        <dbReference type="EMBL" id="SHO80347.1"/>
    </source>
</evidence>
<comment type="catalytic activity">
    <reaction evidence="1">
        <text>ATP + protein L-histidine = ADP + protein N-phospho-L-histidine.</text>
        <dbReference type="EC" id="2.7.13.3"/>
    </reaction>
</comment>
<evidence type="ECO:0000256" key="13">
    <source>
        <dbReference type="ARBA" id="ARBA00023136"/>
    </source>
</evidence>
<evidence type="ECO:0000256" key="5">
    <source>
        <dbReference type="ARBA" id="ARBA00022553"/>
    </source>
</evidence>
<dbReference type="PROSITE" id="PS50109">
    <property type="entry name" value="HIS_KIN"/>
    <property type="match status" value="1"/>
</dbReference>
<name>A0A1W1EHM2_9ZZZZ</name>
<dbReference type="SMART" id="SM00388">
    <property type="entry name" value="HisKA"/>
    <property type="match status" value="1"/>
</dbReference>
<dbReference type="PANTHER" id="PTHR45528:SF1">
    <property type="entry name" value="SENSOR HISTIDINE KINASE CPXA"/>
    <property type="match status" value="1"/>
</dbReference>
<comment type="subcellular location">
    <subcellularLocation>
        <location evidence="2">Cell membrane</location>
        <topology evidence="2">Multi-pass membrane protein</topology>
    </subcellularLocation>
</comment>
<dbReference type="CDD" id="cd00082">
    <property type="entry name" value="HisKA"/>
    <property type="match status" value="1"/>
</dbReference>